<keyword evidence="14" id="KW-1185">Reference proteome</keyword>
<protein>
    <recommendedName>
        <fullName evidence="2">Stage 0 sporulation protein A homolog</fullName>
    </recommendedName>
</protein>
<dbReference type="Pfam" id="PF17853">
    <property type="entry name" value="GGDEF_2"/>
    <property type="match status" value="1"/>
</dbReference>
<comment type="caution">
    <text evidence="13">The sequence shown here is derived from an EMBL/GenBank/DDBJ whole genome shotgun (WGS) entry which is preliminary data.</text>
</comment>
<dbReference type="SUPFAM" id="SSF46689">
    <property type="entry name" value="Homeodomain-like"/>
    <property type="match status" value="2"/>
</dbReference>
<sequence length="546" mass="63094">MIKIMIVDDEYVIRQGIITSIDWEALGMTVVGEAANGREAYEKALDLKPDIIVTDVKMPIMDGLELIKLLRETLPKVRVVIISGYDEFQYAREALRLGVGEYLLKPIGAEELIKIMIKQCDDIMKESSEMDRETKIKNIFTENLYYMQEKFITSVVKGEYGDWANFSDKSRELNLDISGRDYQAVIMEIDDYLLMTESMSSVEKKQIRNNVKSIADRILGPSTNSSFFFGNNDYLFSVINVKDSNRYDLNNLYREIQYVINKNHGITVTLGLSNIYKSVCDIPKAFEEALDTIGNKAFKGKNKIISANDVDKPGGTSPVIYPSSLEKEIIGYIKTVDSEKLDMSLDRMYSILSGAKADYRDIKNICLRLITVAESQLEELGVEYGNKSSKKFEYYMEIEKYDTLEDIKIWNKSIFQSFIEEIQKNKNDKFKGIVRVAMQYTNEHYYEDIGVEHIAAITYVTPNYFSRIFKKETGRSFTEWLNTMRLDKAKVLLKDPRLKVYEVAEKVGYNDYKIFTHNFKKYVGCTPKEYRENILQSAQNHMNMPK</sequence>
<dbReference type="GO" id="GO:0000160">
    <property type="term" value="P:phosphorelay signal transduction system"/>
    <property type="evidence" value="ECO:0007669"/>
    <property type="project" value="UniProtKB-KW"/>
</dbReference>
<accession>S0FNU9</accession>
<keyword evidence="4 10" id="KW-0597">Phosphoprotein</keyword>
<evidence type="ECO:0000256" key="9">
    <source>
        <dbReference type="ARBA" id="ARBA00024867"/>
    </source>
</evidence>
<evidence type="ECO:0000256" key="10">
    <source>
        <dbReference type="PROSITE-ProRule" id="PRU00169"/>
    </source>
</evidence>
<keyword evidence="8" id="KW-0804">Transcription</keyword>
<keyword evidence="5" id="KW-0902">Two-component regulatory system</keyword>
<dbReference type="PROSITE" id="PS00041">
    <property type="entry name" value="HTH_ARAC_FAMILY_1"/>
    <property type="match status" value="1"/>
</dbReference>
<dbReference type="Pfam" id="PF00072">
    <property type="entry name" value="Response_reg"/>
    <property type="match status" value="1"/>
</dbReference>
<dbReference type="GO" id="GO:0043565">
    <property type="term" value="F:sequence-specific DNA binding"/>
    <property type="evidence" value="ECO:0007669"/>
    <property type="project" value="InterPro"/>
</dbReference>
<comment type="subcellular location">
    <subcellularLocation>
        <location evidence="1">Cytoplasm</location>
    </subcellularLocation>
</comment>
<dbReference type="PROSITE" id="PS01124">
    <property type="entry name" value="HTH_ARAC_FAMILY_2"/>
    <property type="match status" value="1"/>
</dbReference>
<dbReference type="PATRIC" id="fig|1195236.3.peg.3624"/>
<dbReference type="EMBL" id="AORV01000046">
    <property type="protein sequence ID" value="EMS70799.1"/>
    <property type="molecule type" value="Genomic_DNA"/>
</dbReference>
<name>S0FNU9_RUMCE</name>
<dbReference type="RefSeq" id="WP_004627608.1">
    <property type="nucleotide sequence ID" value="NZ_AORV01000046.1"/>
</dbReference>
<dbReference type="SMART" id="SM00342">
    <property type="entry name" value="HTH_ARAC"/>
    <property type="match status" value="1"/>
</dbReference>
<dbReference type="PANTHER" id="PTHR42713">
    <property type="entry name" value="HISTIDINE KINASE-RELATED"/>
    <property type="match status" value="1"/>
</dbReference>
<evidence type="ECO:0000259" key="12">
    <source>
        <dbReference type="PROSITE" id="PS50110"/>
    </source>
</evidence>
<comment type="function">
    <text evidence="9">May play the central regulatory role in sporulation. It may be an element of the effector pathway responsible for the activation of sporulation genes in response to nutritional stress. Spo0A may act in concert with spo0H (a sigma factor) to control the expression of some genes that are critical to the sporulation process.</text>
</comment>
<reference evidence="13 14" key="1">
    <citation type="journal article" date="2013" name="Genome Announc.">
        <title>Draft Genome Sequence of the Cellulolytic, Mesophilic, Anaerobic Bacterium Clostridium termitidis Strain CT1112 (DSM 5398).</title>
        <authorList>
            <person name="Lal S."/>
            <person name="Ramachandran U."/>
            <person name="Zhang X."/>
            <person name="Munir R."/>
            <person name="Sparling R."/>
            <person name="Levin D.B."/>
        </authorList>
    </citation>
    <scope>NUCLEOTIDE SEQUENCE [LARGE SCALE GENOMIC DNA]</scope>
    <source>
        <strain evidence="13 14">CT1112</strain>
    </source>
</reference>
<dbReference type="InterPro" id="IPR051552">
    <property type="entry name" value="HptR"/>
</dbReference>
<dbReference type="InterPro" id="IPR001789">
    <property type="entry name" value="Sig_transdc_resp-reg_receiver"/>
</dbReference>
<dbReference type="PRINTS" id="PR00032">
    <property type="entry name" value="HTHARAC"/>
</dbReference>
<keyword evidence="3" id="KW-0963">Cytoplasm</keyword>
<dbReference type="GO" id="GO:0005737">
    <property type="term" value="C:cytoplasm"/>
    <property type="evidence" value="ECO:0007669"/>
    <property type="project" value="UniProtKB-SubCell"/>
</dbReference>
<evidence type="ECO:0000256" key="8">
    <source>
        <dbReference type="ARBA" id="ARBA00023163"/>
    </source>
</evidence>
<feature type="domain" description="HTH araC/xylS-type" evidence="11">
    <location>
        <begin position="435"/>
        <end position="533"/>
    </location>
</feature>
<dbReference type="Pfam" id="PF12833">
    <property type="entry name" value="HTH_18"/>
    <property type="match status" value="1"/>
</dbReference>
<dbReference type="AlphaFoldDB" id="S0FNU9"/>
<evidence type="ECO:0000256" key="2">
    <source>
        <dbReference type="ARBA" id="ARBA00018672"/>
    </source>
</evidence>
<keyword evidence="7" id="KW-0238">DNA-binding</keyword>
<dbReference type="eggNOG" id="COG2207">
    <property type="taxonomic scope" value="Bacteria"/>
</dbReference>
<feature type="modified residue" description="4-aspartylphosphate" evidence="10">
    <location>
        <position position="55"/>
    </location>
</feature>
<dbReference type="InterPro" id="IPR011006">
    <property type="entry name" value="CheY-like_superfamily"/>
</dbReference>
<evidence type="ECO:0000313" key="14">
    <source>
        <dbReference type="Proteomes" id="UP000014155"/>
    </source>
</evidence>
<dbReference type="InterPro" id="IPR018060">
    <property type="entry name" value="HTH_AraC"/>
</dbReference>
<evidence type="ECO:0000256" key="3">
    <source>
        <dbReference type="ARBA" id="ARBA00022490"/>
    </source>
</evidence>
<evidence type="ECO:0000259" key="11">
    <source>
        <dbReference type="PROSITE" id="PS01124"/>
    </source>
</evidence>
<dbReference type="PANTHER" id="PTHR42713:SF3">
    <property type="entry name" value="TRANSCRIPTIONAL REGULATORY PROTEIN HPTR"/>
    <property type="match status" value="1"/>
</dbReference>
<dbReference type="Gene3D" id="1.10.10.60">
    <property type="entry name" value="Homeodomain-like"/>
    <property type="match status" value="2"/>
</dbReference>
<dbReference type="InterPro" id="IPR018062">
    <property type="entry name" value="HTH_AraC-typ_CS"/>
</dbReference>
<gene>
    <name evidence="13" type="ORF">CTER_3401</name>
</gene>
<dbReference type="InterPro" id="IPR020449">
    <property type="entry name" value="Tscrpt_reg_AraC-type_HTH"/>
</dbReference>
<dbReference type="Gene3D" id="3.40.50.2300">
    <property type="match status" value="1"/>
</dbReference>
<dbReference type="CDD" id="cd17536">
    <property type="entry name" value="REC_YesN-like"/>
    <property type="match status" value="1"/>
</dbReference>
<dbReference type="eggNOG" id="COG4753">
    <property type="taxonomic scope" value="Bacteria"/>
</dbReference>
<dbReference type="GO" id="GO:0003700">
    <property type="term" value="F:DNA-binding transcription factor activity"/>
    <property type="evidence" value="ECO:0007669"/>
    <property type="project" value="InterPro"/>
</dbReference>
<proteinExistence type="predicted"/>
<keyword evidence="6" id="KW-0805">Transcription regulation</keyword>
<dbReference type="SUPFAM" id="SSF52172">
    <property type="entry name" value="CheY-like"/>
    <property type="match status" value="1"/>
</dbReference>
<dbReference type="Proteomes" id="UP000014155">
    <property type="component" value="Unassembled WGS sequence"/>
</dbReference>
<dbReference type="InterPro" id="IPR041522">
    <property type="entry name" value="CdaR_GGDEF"/>
</dbReference>
<evidence type="ECO:0000256" key="6">
    <source>
        <dbReference type="ARBA" id="ARBA00023015"/>
    </source>
</evidence>
<organism evidence="13 14">
    <name type="scientific">Ruminiclostridium cellobioparum subsp. termitidis CT1112</name>
    <dbReference type="NCBI Taxonomy" id="1195236"/>
    <lineage>
        <taxon>Bacteria</taxon>
        <taxon>Bacillati</taxon>
        <taxon>Bacillota</taxon>
        <taxon>Clostridia</taxon>
        <taxon>Eubacteriales</taxon>
        <taxon>Oscillospiraceae</taxon>
        <taxon>Ruminiclostridium</taxon>
    </lineage>
</organism>
<dbReference type="SMART" id="SM00448">
    <property type="entry name" value="REC"/>
    <property type="match status" value="1"/>
</dbReference>
<evidence type="ECO:0000256" key="7">
    <source>
        <dbReference type="ARBA" id="ARBA00023125"/>
    </source>
</evidence>
<evidence type="ECO:0000256" key="4">
    <source>
        <dbReference type="ARBA" id="ARBA00022553"/>
    </source>
</evidence>
<dbReference type="STRING" id="1195236.CTER_3401"/>
<evidence type="ECO:0000256" key="5">
    <source>
        <dbReference type="ARBA" id="ARBA00023012"/>
    </source>
</evidence>
<evidence type="ECO:0000313" key="13">
    <source>
        <dbReference type="EMBL" id="EMS70799.1"/>
    </source>
</evidence>
<evidence type="ECO:0000256" key="1">
    <source>
        <dbReference type="ARBA" id="ARBA00004496"/>
    </source>
</evidence>
<dbReference type="PROSITE" id="PS50110">
    <property type="entry name" value="RESPONSE_REGULATORY"/>
    <property type="match status" value="1"/>
</dbReference>
<feature type="domain" description="Response regulatory" evidence="12">
    <location>
        <begin position="3"/>
        <end position="120"/>
    </location>
</feature>
<dbReference type="InterPro" id="IPR009057">
    <property type="entry name" value="Homeodomain-like_sf"/>
</dbReference>